<keyword evidence="1" id="KW-0479">Metal-binding</keyword>
<dbReference type="InterPro" id="IPR001878">
    <property type="entry name" value="Znf_CCHC"/>
</dbReference>
<dbReference type="SMART" id="SM00343">
    <property type="entry name" value="ZnF_C2HC"/>
    <property type="match status" value="3"/>
</dbReference>
<reference evidence="4 5" key="1">
    <citation type="submission" date="2015-08" db="EMBL/GenBank/DDBJ databases">
        <title>Emmonsia species relationships and genome sequence.</title>
        <authorList>
            <person name="Cuomo C.A."/>
            <person name="Schwartz I.S."/>
            <person name="Kenyon C."/>
            <person name="De Hoog G.S."/>
            <person name="Govender N.P."/>
            <person name="Botha A."/>
            <person name="Moreno L."/>
            <person name="De Vries M."/>
            <person name="Munoz J.F."/>
            <person name="Stielow J.B."/>
        </authorList>
    </citation>
    <scope>NUCLEOTIDE SEQUENCE [LARGE SCALE GENOMIC DNA]</scope>
    <source>
        <strain evidence="4 5">EI222</strain>
    </source>
</reference>
<organism evidence="4 5">
    <name type="scientific">Blastomyces percursus</name>
    <dbReference type="NCBI Taxonomy" id="1658174"/>
    <lineage>
        <taxon>Eukaryota</taxon>
        <taxon>Fungi</taxon>
        <taxon>Dikarya</taxon>
        <taxon>Ascomycota</taxon>
        <taxon>Pezizomycotina</taxon>
        <taxon>Eurotiomycetes</taxon>
        <taxon>Eurotiomycetidae</taxon>
        <taxon>Onygenales</taxon>
        <taxon>Ajellomycetaceae</taxon>
        <taxon>Blastomyces</taxon>
    </lineage>
</organism>
<dbReference type="Gene3D" id="4.10.60.10">
    <property type="entry name" value="Zinc finger, CCHC-type"/>
    <property type="match status" value="2"/>
</dbReference>
<dbReference type="Pfam" id="PF00098">
    <property type="entry name" value="zf-CCHC"/>
    <property type="match status" value="3"/>
</dbReference>
<dbReference type="OrthoDB" id="8026949at2759"/>
<proteinExistence type="predicted"/>
<keyword evidence="5" id="KW-1185">Reference proteome</keyword>
<dbReference type="GO" id="GO:0003676">
    <property type="term" value="F:nucleic acid binding"/>
    <property type="evidence" value="ECO:0007669"/>
    <property type="project" value="InterPro"/>
</dbReference>
<comment type="caution">
    <text evidence="4">The sequence shown here is derived from an EMBL/GenBank/DDBJ whole genome shotgun (WGS) entry which is preliminary data.</text>
</comment>
<dbReference type="GO" id="GO:0008270">
    <property type="term" value="F:zinc ion binding"/>
    <property type="evidence" value="ECO:0007669"/>
    <property type="project" value="UniProtKB-KW"/>
</dbReference>
<dbReference type="SUPFAM" id="SSF57756">
    <property type="entry name" value="Retrovirus zinc finger-like domains"/>
    <property type="match status" value="1"/>
</dbReference>
<feature type="region of interest" description="Disordered" evidence="2">
    <location>
        <begin position="73"/>
        <end position="123"/>
    </location>
</feature>
<protein>
    <recommendedName>
        <fullName evidence="3">CCHC-type domain-containing protein</fullName>
    </recommendedName>
</protein>
<sequence length="123" mass="13669">MEPRLLTKMRFCREEGHISKECDKPRNPDTITCRNCEEVGHSSRDCTKKKDWSKVQCNNCKEMGHTIRRCPKQAEEGNGYGDGGFANNPTDDMGATWEDDGGVQDNTPSWMNAGGGGTTVPAW</sequence>
<keyword evidence="1" id="KW-0862">Zinc</keyword>
<dbReference type="EMBL" id="LGTZ01000892">
    <property type="protein sequence ID" value="OJD23040.1"/>
    <property type="molecule type" value="Genomic_DNA"/>
</dbReference>
<gene>
    <name evidence="4" type="ORF">ACJ73_05609</name>
</gene>
<accession>A0A1J9Q3E2</accession>
<feature type="domain" description="CCHC-type" evidence="3">
    <location>
        <begin position="57"/>
        <end position="72"/>
    </location>
</feature>
<name>A0A1J9Q3E2_9EURO</name>
<dbReference type="PROSITE" id="PS50158">
    <property type="entry name" value="ZF_CCHC"/>
    <property type="match status" value="2"/>
</dbReference>
<feature type="compositionally biased region" description="Gly residues" evidence="2">
    <location>
        <begin position="113"/>
        <end position="123"/>
    </location>
</feature>
<evidence type="ECO:0000256" key="1">
    <source>
        <dbReference type="PROSITE-ProRule" id="PRU00047"/>
    </source>
</evidence>
<dbReference type="InterPro" id="IPR036875">
    <property type="entry name" value="Znf_CCHC_sf"/>
</dbReference>
<keyword evidence="1" id="KW-0863">Zinc-finger</keyword>
<dbReference type="VEuPathDB" id="FungiDB:ACJ73_05609"/>
<evidence type="ECO:0000313" key="5">
    <source>
        <dbReference type="Proteomes" id="UP000242791"/>
    </source>
</evidence>
<dbReference type="AlphaFoldDB" id="A0A1J9Q3E2"/>
<evidence type="ECO:0000259" key="3">
    <source>
        <dbReference type="PROSITE" id="PS50158"/>
    </source>
</evidence>
<dbReference type="Proteomes" id="UP000242791">
    <property type="component" value="Unassembled WGS sequence"/>
</dbReference>
<evidence type="ECO:0000256" key="2">
    <source>
        <dbReference type="SAM" id="MobiDB-lite"/>
    </source>
</evidence>
<dbReference type="STRING" id="1658174.A0A1J9Q3E2"/>
<feature type="domain" description="CCHC-type" evidence="3">
    <location>
        <begin position="33"/>
        <end position="48"/>
    </location>
</feature>
<evidence type="ECO:0000313" key="4">
    <source>
        <dbReference type="EMBL" id="OJD23040.1"/>
    </source>
</evidence>